<evidence type="ECO:0000313" key="2">
    <source>
        <dbReference type="Proteomes" id="UP001412067"/>
    </source>
</evidence>
<proteinExistence type="predicted"/>
<dbReference type="PANTHER" id="PTHR13309">
    <property type="entry name" value="NUCLEAR FRAGILE X MENTAL RETARDATION PROTEIN INTERACTING PROTEIN 1"/>
    <property type="match status" value="1"/>
</dbReference>
<evidence type="ECO:0000313" key="1">
    <source>
        <dbReference type="EMBL" id="KAK8964649.1"/>
    </source>
</evidence>
<name>A0ABR2MKD5_9ASPA</name>
<sequence length="150" mass="16891">MLRSDNWNAKRLKFKNEEPSSYAPVVRKREPTLLRKLLNADIRRDKSQLLQAFRFMVLNSFFKNSPHGPLVFPIITAKDAVAPETGVVGVKELLQNDVEFAATLTRRGRDDEEIESDSDEIDGATDVVCEAIGQDFTVAIEKPEEGELTN</sequence>
<dbReference type="InterPro" id="IPR039136">
    <property type="entry name" value="NUFIP1-like"/>
</dbReference>
<keyword evidence="2" id="KW-1185">Reference proteome</keyword>
<comment type="caution">
    <text evidence="1">The sequence shown here is derived from an EMBL/GenBank/DDBJ whole genome shotgun (WGS) entry which is preliminary data.</text>
</comment>
<organism evidence="1 2">
    <name type="scientific">Platanthera guangdongensis</name>
    <dbReference type="NCBI Taxonomy" id="2320717"/>
    <lineage>
        <taxon>Eukaryota</taxon>
        <taxon>Viridiplantae</taxon>
        <taxon>Streptophyta</taxon>
        <taxon>Embryophyta</taxon>
        <taxon>Tracheophyta</taxon>
        <taxon>Spermatophyta</taxon>
        <taxon>Magnoliopsida</taxon>
        <taxon>Liliopsida</taxon>
        <taxon>Asparagales</taxon>
        <taxon>Orchidaceae</taxon>
        <taxon>Orchidoideae</taxon>
        <taxon>Orchideae</taxon>
        <taxon>Orchidinae</taxon>
        <taxon>Platanthera</taxon>
    </lineage>
</organism>
<reference evidence="1 2" key="1">
    <citation type="journal article" date="2022" name="Nat. Plants">
        <title>Genomes of leafy and leafless Platanthera orchids illuminate the evolution of mycoheterotrophy.</title>
        <authorList>
            <person name="Li M.H."/>
            <person name="Liu K.W."/>
            <person name="Li Z."/>
            <person name="Lu H.C."/>
            <person name="Ye Q.L."/>
            <person name="Zhang D."/>
            <person name="Wang J.Y."/>
            <person name="Li Y.F."/>
            <person name="Zhong Z.M."/>
            <person name="Liu X."/>
            <person name="Yu X."/>
            <person name="Liu D.K."/>
            <person name="Tu X.D."/>
            <person name="Liu B."/>
            <person name="Hao Y."/>
            <person name="Liao X.Y."/>
            <person name="Jiang Y.T."/>
            <person name="Sun W.H."/>
            <person name="Chen J."/>
            <person name="Chen Y.Q."/>
            <person name="Ai Y."/>
            <person name="Zhai J.W."/>
            <person name="Wu S.S."/>
            <person name="Zhou Z."/>
            <person name="Hsiao Y.Y."/>
            <person name="Wu W.L."/>
            <person name="Chen Y.Y."/>
            <person name="Lin Y.F."/>
            <person name="Hsu J.L."/>
            <person name="Li C.Y."/>
            <person name="Wang Z.W."/>
            <person name="Zhao X."/>
            <person name="Zhong W.Y."/>
            <person name="Ma X.K."/>
            <person name="Ma L."/>
            <person name="Huang J."/>
            <person name="Chen G.Z."/>
            <person name="Huang M.Z."/>
            <person name="Huang L."/>
            <person name="Peng D.H."/>
            <person name="Luo Y.B."/>
            <person name="Zou S.Q."/>
            <person name="Chen S.P."/>
            <person name="Lan S."/>
            <person name="Tsai W.C."/>
            <person name="Van de Peer Y."/>
            <person name="Liu Z.J."/>
        </authorList>
    </citation>
    <scope>NUCLEOTIDE SEQUENCE [LARGE SCALE GENOMIC DNA]</scope>
    <source>
        <strain evidence="1">Lor288</strain>
    </source>
</reference>
<dbReference type="PANTHER" id="PTHR13309:SF0">
    <property type="entry name" value="FMR1-INTERACTING PROTEIN NUFIP1"/>
    <property type="match status" value="1"/>
</dbReference>
<dbReference type="EMBL" id="JBBWWR010000006">
    <property type="protein sequence ID" value="KAK8964649.1"/>
    <property type="molecule type" value="Genomic_DNA"/>
</dbReference>
<accession>A0ABR2MKD5</accession>
<gene>
    <name evidence="1" type="ORF">KSP40_PGU018163</name>
</gene>
<protein>
    <submittedName>
        <fullName evidence="1">Uncharacterized protein</fullName>
    </submittedName>
</protein>
<dbReference type="Proteomes" id="UP001412067">
    <property type="component" value="Unassembled WGS sequence"/>
</dbReference>